<dbReference type="InterPro" id="IPR036388">
    <property type="entry name" value="WH-like_DNA-bd_sf"/>
</dbReference>
<dbReference type="SUPFAM" id="SSF48008">
    <property type="entry name" value="GntR ligand-binding domain-like"/>
    <property type="match status" value="1"/>
</dbReference>
<gene>
    <name evidence="5" type="ORF">FQ775_14580</name>
</gene>
<dbReference type="InterPro" id="IPR008920">
    <property type="entry name" value="TF_FadR/GntR_C"/>
</dbReference>
<evidence type="ECO:0000256" key="3">
    <source>
        <dbReference type="ARBA" id="ARBA00023163"/>
    </source>
</evidence>
<dbReference type="GO" id="GO:0003677">
    <property type="term" value="F:DNA binding"/>
    <property type="evidence" value="ECO:0007669"/>
    <property type="project" value="UniProtKB-KW"/>
</dbReference>
<accession>A0A5B8L108</accession>
<dbReference type="InterPro" id="IPR036390">
    <property type="entry name" value="WH_DNA-bd_sf"/>
</dbReference>
<dbReference type="RefSeq" id="WP_146300146.1">
    <property type="nucleotide sequence ID" value="NZ_CP042301.2"/>
</dbReference>
<protein>
    <submittedName>
        <fullName evidence="5">GntR family transcriptional regulator</fullName>
    </submittedName>
</protein>
<dbReference type="KEGG" id="niy:FQ775_14580"/>
<dbReference type="PANTHER" id="PTHR43537:SF24">
    <property type="entry name" value="GLUCONATE OPERON TRANSCRIPTIONAL REPRESSOR"/>
    <property type="match status" value="1"/>
</dbReference>
<dbReference type="Gene3D" id="1.20.120.530">
    <property type="entry name" value="GntR ligand-binding domain-like"/>
    <property type="match status" value="1"/>
</dbReference>
<keyword evidence="3" id="KW-0804">Transcription</keyword>
<dbReference type="InterPro" id="IPR000524">
    <property type="entry name" value="Tscrpt_reg_HTH_GntR"/>
</dbReference>
<dbReference type="SMART" id="SM00895">
    <property type="entry name" value="FCD"/>
    <property type="match status" value="1"/>
</dbReference>
<evidence type="ECO:0000256" key="2">
    <source>
        <dbReference type="ARBA" id="ARBA00023125"/>
    </source>
</evidence>
<dbReference type="CDD" id="cd07377">
    <property type="entry name" value="WHTH_GntR"/>
    <property type="match status" value="1"/>
</dbReference>
<keyword evidence="2" id="KW-0238">DNA-binding</keyword>
<evidence type="ECO:0000313" key="5">
    <source>
        <dbReference type="EMBL" id="QDZ01503.1"/>
    </source>
</evidence>
<keyword evidence="1" id="KW-0805">Transcription regulation</keyword>
<dbReference type="Pfam" id="PF00392">
    <property type="entry name" value="GntR"/>
    <property type="match status" value="1"/>
</dbReference>
<keyword evidence="6" id="KW-1185">Reference proteome</keyword>
<evidence type="ECO:0000259" key="4">
    <source>
        <dbReference type="PROSITE" id="PS50949"/>
    </source>
</evidence>
<evidence type="ECO:0000313" key="6">
    <source>
        <dbReference type="Proteomes" id="UP000321389"/>
    </source>
</evidence>
<dbReference type="OrthoDB" id="9810548at2"/>
<organism evidence="5 6">
    <name type="scientific">Nitratireductor mangrovi</name>
    <dbReference type="NCBI Taxonomy" id="2599600"/>
    <lineage>
        <taxon>Bacteria</taxon>
        <taxon>Pseudomonadati</taxon>
        <taxon>Pseudomonadota</taxon>
        <taxon>Alphaproteobacteria</taxon>
        <taxon>Hyphomicrobiales</taxon>
        <taxon>Phyllobacteriaceae</taxon>
        <taxon>Nitratireductor</taxon>
    </lineage>
</organism>
<name>A0A5B8L108_9HYPH</name>
<reference evidence="5" key="1">
    <citation type="submission" date="2020-04" db="EMBL/GenBank/DDBJ databases">
        <title>Nitratireductor sp. nov. isolated from mangrove soil.</title>
        <authorList>
            <person name="Ye Y."/>
        </authorList>
    </citation>
    <scope>NUCLEOTIDE SEQUENCE</scope>
    <source>
        <strain evidence="5">SY7</strain>
    </source>
</reference>
<proteinExistence type="predicted"/>
<dbReference type="Pfam" id="PF07729">
    <property type="entry name" value="FCD"/>
    <property type="match status" value="1"/>
</dbReference>
<evidence type="ECO:0000256" key="1">
    <source>
        <dbReference type="ARBA" id="ARBA00023015"/>
    </source>
</evidence>
<feature type="domain" description="HTH gntR-type" evidence="4">
    <location>
        <begin position="10"/>
        <end position="77"/>
    </location>
</feature>
<dbReference type="SUPFAM" id="SSF46785">
    <property type="entry name" value="Winged helix' DNA-binding domain"/>
    <property type="match status" value="1"/>
</dbReference>
<dbReference type="EMBL" id="CP042301">
    <property type="protein sequence ID" value="QDZ01503.1"/>
    <property type="molecule type" value="Genomic_DNA"/>
</dbReference>
<dbReference type="SMART" id="SM00345">
    <property type="entry name" value="HTH_GNTR"/>
    <property type="match status" value="1"/>
</dbReference>
<dbReference type="InterPro" id="IPR011711">
    <property type="entry name" value="GntR_C"/>
</dbReference>
<dbReference type="PANTHER" id="PTHR43537">
    <property type="entry name" value="TRANSCRIPTIONAL REGULATOR, GNTR FAMILY"/>
    <property type="match status" value="1"/>
</dbReference>
<sequence>MKPTTTRRTGAEARRIATALREDIIRGVFKSGEALRQERLADMYQASRMPVRDALRGLETQGLVEISPNRGAIVARLDPLEFRELYEMRGALEVLALRLAIPELTNSQLDMVEEIQDEAERSGLRDFGALNKAFHMGLYEPCGRPRLLAQIDALNDMADRYLRVAAIELDYTRRSHREHRALLKACRRRDEASATGCLQDHVAAAGEALFRILSERLS</sequence>
<dbReference type="GO" id="GO:0003700">
    <property type="term" value="F:DNA-binding transcription factor activity"/>
    <property type="evidence" value="ECO:0007669"/>
    <property type="project" value="InterPro"/>
</dbReference>
<dbReference type="AlphaFoldDB" id="A0A5B8L108"/>
<dbReference type="Gene3D" id="1.10.10.10">
    <property type="entry name" value="Winged helix-like DNA-binding domain superfamily/Winged helix DNA-binding domain"/>
    <property type="match status" value="1"/>
</dbReference>
<dbReference type="PROSITE" id="PS50949">
    <property type="entry name" value="HTH_GNTR"/>
    <property type="match status" value="1"/>
</dbReference>
<dbReference type="Proteomes" id="UP000321389">
    <property type="component" value="Chromosome"/>
</dbReference>